<dbReference type="Proteomes" id="UP001497482">
    <property type="component" value="Chromosome 14"/>
</dbReference>
<protein>
    <recommendedName>
        <fullName evidence="4">Secreted protein</fullName>
    </recommendedName>
</protein>
<gene>
    <name evidence="2" type="ORF">KC01_LOCUS11774</name>
</gene>
<evidence type="ECO:0000256" key="1">
    <source>
        <dbReference type="SAM" id="SignalP"/>
    </source>
</evidence>
<organism evidence="2 3">
    <name type="scientific">Knipowitschia caucasica</name>
    <name type="common">Caucasian dwarf goby</name>
    <name type="synonym">Pomatoschistus caucasicus</name>
    <dbReference type="NCBI Taxonomy" id="637954"/>
    <lineage>
        <taxon>Eukaryota</taxon>
        <taxon>Metazoa</taxon>
        <taxon>Chordata</taxon>
        <taxon>Craniata</taxon>
        <taxon>Vertebrata</taxon>
        <taxon>Euteleostomi</taxon>
        <taxon>Actinopterygii</taxon>
        <taxon>Neopterygii</taxon>
        <taxon>Teleostei</taxon>
        <taxon>Neoteleostei</taxon>
        <taxon>Acanthomorphata</taxon>
        <taxon>Gobiaria</taxon>
        <taxon>Gobiiformes</taxon>
        <taxon>Gobioidei</taxon>
        <taxon>Gobiidae</taxon>
        <taxon>Gobiinae</taxon>
        <taxon>Knipowitschia</taxon>
    </lineage>
</organism>
<proteinExistence type="predicted"/>
<dbReference type="AlphaFoldDB" id="A0AAV2JTJ6"/>
<feature type="chain" id="PRO_5043752134" description="Secreted protein" evidence="1">
    <location>
        <begin position="21"/>
        <end position="82"/>
    </location>
</feature>
<feature type="signal peptide" evidence="1">
    <location>
        <begin position="1"/>
        <end position="20"/>
    </location>
</feature>
<sequence length="82" mass="8927">MKRWIHGCCIFTSIHPGCLSASAVLLPPSRWPLCLRSSLQLSCSILLTIRAAFSVSVVAGRSGQILPYANHLRVLISVSLHD</sequence>
<evidence type="ECO:0008006" key="4">
    <source>
        <dbReference type="Google" id="ProtNLM"/>
    </source>
</evidence>
<accession>A0AAV2JTJ6</accession>
<dbReference type="EMBL" id="OZ035836">
    <property type="protein sequence ID" value="CAL1580996.1"/>
    <property type="molecule type" value="Genomic_DNA"/>
</dbReference>
<evidence type="ECO:0000313" key="3">
    <source>
        <dbReference type="Proteomes" id="UP001497482"/>
    </source>
</evidence>
<reference evidence="2 3" key="1">
    <citation type="submission" date="2024-04" db="EMBL/GenBank/DDBJ databases">
        <authorList>
            <person name="Waldvogel A.-M."/>
            <person name="Schoenle A."/>
        </authorList>
    </citation>
    <scope>NUCLEOTIDE SEQUENCE [LARGE SCALE GENOMIC DNA]</scope>
</reference>
<name>A0AAV2JTJ6_KNICA</name>
<keyword evidence="3" id="KW-1185">Reference proteome</keyword>
<evidence type="ECO:0000313" key="2">
    <source>
        <dbReference type="EMBL" id="CAL1580996.1"/>
    </source>
</evidence>
<keyword evidence="1" id="KW-0732">Signal</keyword>